<reference evidence="1 2" key="1">
    <citation type="submission" date="2020-08" db="EMBL/GenBank/DDBJ databases">
        <title>Genomic Encyclopedia of Type Strains, Phase IV (KMG-IV): sequencing the most valuable type-strain genomes for metagenomic binning, comparative biology and taxonomic classification.</title>
        <authorList>
            <person name="Goeker M."/>
        </authorList>
    </citation>
    <scope>NUCLEOTIDE SEQUENCE [LARGE SCALE GENOMIC DNA]</scope>
    <source>
        <strain evidence="1 2">DSM 45385</strain>
    </source>
</reference>
<dbReference type="Proteomes" id="UP000568380">
    <property type="component" value="Unassembled WGS sequence"/>
</dbReference>
<dbReference type="EMBL" id="JACHIN010000001">
    <property type="protein sequence ID" value="MBB5075968.1"/>
    <property type="molecule type" value="Genomic_DNA"/>
</dbReference>
<accession>A0A7W8EE16</accession>
<organism evidence="1 2">
    <name type="scientific">Nonomuraea endophytica</name>
    <dbReference type="NCBI Taxonomy" id="714136"/>
    <lineage>
        <taxon>Bacteria</taxon>
        <taxon>Bacillati</taxon>
        <taxon>Actinomycetota</taxon>
        <taxon>Actinomycetes</taxon>
        <taxon>Streptosporangiales</taxon>
        <taxon>Streptosporangiaceae</taxon>
        <taxon>Nonomuraea</taxon>
    </lineage>
</organism>
<sequence>MPTFHLFAARIAPVIDAAHVSLHAAARPGFEHPAFTPGFLVDLRFTLPLRPLTRAGLSTIYRYTKPTDLEEEVATHLAQGTLKETDALHPTPKTTAFIEALYAHHEATAARIWPDVTHLATMVARVLAAAPRHPGGALELMAPPYEPTGATPGLLLFNRLAALRYSRADAHAAAWQAAGLTAEEVVNLREGPLHAEIEHATNVAAAEPYKILTDGERAELHTGLSALI</sequence>
<keyword evidence="2" id="KW-1185">Reference proteome</keyword>
<dbReference type="RefSeq" id="WP_184959088.1">
    <property type="nucleotide sequence ID" value="NZ_JACHIN010000001.1"/>
</dbReference>
<evidence type="ECO:0000313" key="1">
    <source>
        <dbReference type="EMBL" id="MBB5075968.1"/>
    </source>
</evidence>
<proteinExistence type="predicted"/>
<name>A0A7W8EE16_9ACTN</name>
<gene>
    <name evidence="1" type="ORF">HNR40_001414</name>
</gene>
<dbReference type="AlphaFoldDB" id="A0A7W8EE16"/>
<protein>
    <submittedName>
        <fullName evidence="1">Uncharacterized protein</fullName>
    </submittedName>
</protein>
<comment type="caution">
    <text evidence="1">The sequence shown here is derived from an EMBL/GenBank/DDBJ whole genome shotgun (WGS) entry which is preliminary data.</text>
</comment>
<evidence type="ECO:0000313" key="2">
    <source>
        <dbReference type="Proteomes" id="UP000568380"/>
    </source>
</evidence>